<protein>
    <submittedName>
        <fullName evidence="2">Nucleoside-diphosphate-sugar epimerase</fullName>
    </submittedName>
</protein>
<dbReference type="GO" id="GO:0004029">
    <property type="term" value="F:aldehyde dehydrogenase (NAD+) activity"/>
    <property type="evidence" value="ECO:0007669"/>
    <property type="project" value="TreeGrafter"/>
</dbReference>
<gene>
    <name evidence="2" type="ORF">HNR28_001325</name>
</gene>
<proteinExistence type="predicted"/>
<feature type="domain" description="NAD-dependent epimerase/dehydratase" evidence="1">
    <location>
        <begin position="5"/>
        <end position="213"/>
    </location>
</feature>
<dbReference type="InterPro" id="IPR051783">
    <property type="entry name" value="NAD(P)-dependent_oxidoreduct"/>
</dbReference>
<dbReference type="PANTHER" id="PTHR48079:SF6">
    <property type="entry name" value="NAD(P)-BINDING DOMAIN-CONTAINING PROTEIN-RELATED"/>
    <property type="match status" value="1"/>
</dbReference>
<dbReference type="InterPro" id="IPR001509">
    <property type="entry name" value="Epimerase_deHydtase"/>
</dbReference>
<sequence>MTSRILILGAKGYVGARLLRRLADTEGLEAVGAGRSRPAGAPASFLTLDATDAEALRSALSTGFDAVVNCVGGPPAVIAGGARALAQALGSPGCAAHLIHFSSMAVYGSVRGEVDESCPLNGDVSAYARAKVQAEQALRGTRAATILRPGCIYGPGSPQWTERIGAWLRAGRIGDLGPLGDGCSNLVYIDDVCRAVQAALRAPAAGCRAYNLAMPDSPSWNLYFERYARHLGHVPLRRIGARRLRLETRLLAPALKIAELAGRRLGVRGLPAPLPPSLLRLWGQDIRLDSRRASQAWDLCWTPLEEGLRQCAAAASPPPGPFDGP</sequence>
<dbReference type="AlphaFoldDB" id="A0A7W9TM54"/>
<dbReference type="SUPFAM" id="SSF51735">
    <property type="entry name" value="NAD(P)-binding Rossmann-fold domains"/>
    <property type="match status" value="1"/>
</dbReference>
<dbReference type="InterPro" id="IPR036291">
    <property type="entry name" value="NAD(P)-bd_dom_sf"/>
</dbReference>
<organism evidence="2 3">
    <name type="scientific">Castellaniella defragrans</name>
    <name type="common">Alcaligenes defragrans</name>
    <dbReference type="NCBI Taxonomy" id="75697"/>
    <lineage>
        <taxon>Bacteria</taxon>
        <taxon>Pseudomonadati</taxon>
        <taxon>Pseudomonadota</taxon>
        <taxon>Betaproteobacteria</taxon>
        <taxon>Burkholderiales</taxon>
        <taxon>Alcaligenaceae</taxon>
        <taxon>Castellaniella</taxon>
    </lineage>
</organism>
<dbReference type="EMBL" id="JACHIB010000006">
    <property type="protein sequence ID" value="MBB6083288.1"/>
    <property type="molecule type" value="Genomic_DNA"/>
</dbReference>
<dbReference type="RefSeq" id="WP_151024843.1">
    <property type="nucleotide sequence ID" value="NZ_JACHIB010000006.1"/>
</dbReference>
<dbReference type="Pfam" id="PF01370">
    <property type="entry name" value="Epimerase"/>
    <property type="match status" value="1"/>
</dbReference>
<dbReference type="Gene3D" id="3.40.50.720">
    <property type="entry name" value="NAD(P)-binding Rossmann-like Domain"/>
    <property type="match status" value="1"/>
</dbReference>
<accession>A0A7W9TM54</accession>
<dbReference type="GO" id="GO:0005737">
    <property type="term" value="C:cytoplasm"/>
    <property type="evidence" value="ECO:0007669"/>
    <property type="project" value="TreeGrafter"/>
</dbReference>
<reference evidence="2 3" key="1">
    <citation type="submission" date="2020-08" db="EMBL/GenBank/DDBJ databases">
        <title>Genomic Encyclopedia of Type Strains, Phase IV (KMG-IV): sequencing the most valuable type-strain genomes for metagenomic binning, comparative biology and taxonomic classification.</title>
        <authorList>
            <person name="Goeker M."/>
        </authorList>
    </citation>
    <scope>NUCLEOTIDE SEQUENCE [LARGE SCALE GENOMIC DNA]</scope>
    <source>
        <strain evidence="2 3">DSM 12141</strain>
    </source>
</reference>
<dbReference type="PANTHER" id="PTHR48079">
    <property type="entry name" value="PROTEIN YEEZ"/>
    <property type="match status" value="1"/>
</dbReference>
<name>A0A7W9TM54_CASDE</name>
<comment type="caution">
    <text evidence="2">The sequence shown here is derived from an EMBL/GenBank/DDBJ whole genome shotgun (WGS) entry which is preliminary data.</text>
</comment>
<evidence type="ECO:0000313" key="2">
    <source>
        <dbReference type="EMBL" id="MBB6083288.1"/>
    </source>
</evidence>
<evidence type="ECO:0000259" key="1">
    <source>
        <dbReference type="Pfam" id="PF01370"/>
    </source>
</evidence>
<evidence type="ECO:0000313" key="3">
    <source>
        <dbReference type="Proteomes" id="UP000541136"/>
    </source>
</evidence>
<dbReference type="Proteomes" id="UP000541136">
    <property type="component" value="Unassembled WGS sequence"/>
</dbReference>